<accession>A0A485LXA1</accession>
<dbReference type="InterPro" id="IPR046847">
    <property type="entry name" value="Xre-like_HTH"/>
</dbReference>
<dbReference type="AlphaFoldDB" id="A0A485LXA1"/>
<proteinExistence type="predicted"/>
<dbReference type="Pfam" id="PF20432">
    <property type="entry name" value="Xre-like-HTH"/>
    <property type="match status" value="1"/>
</dbReference>
<feature type="domain" description="Antitoxin Xre/MbcA/ParS-like toxin-binding" evidence="1">
    <location>
        <begin position="76"/>
        <end position="126"/>
    </location>
</feature>
<evidence type="ECO:0000259" key="2">
    <source>
        <dbReference type="Pfam" id="PF20432"/>
    </source>
</evidence>
<evidence type="ECO:0000259" key="1">
    <source>
        <dbReference type="Pfam" id="PF09722"/>
    </source>
</evidence>
<reference evidence="3" key="1">
    <citation type="submission" date="2019-03" db="EMBL/GenBank/DDBJ databases">
        <authorList>
            <person name="Hao L."/>
        </authorList>
    </citation>
    <scope>NUCLEOTIDE SEQUENCE</scope>
</reference>
<dbReference type="GO" id="GO:0003677">
    <property type="term" value="F:DNA binding"/>
    <property type="evidence" value="ECO:0007669"/>
    <property type="project" value="InterPro"/>
</dbReference>
<evidence type="ECO:0000313" key="3">
    <source>
        <dbReference type="EMBL" id="VFU12781.1"/>
    </source>
</evidence>
<protein>
    <submittedName>
        <fullName evidence="3">Uncharacterized protein</fullName>
    </submittedName>
</protein>
<dbReference type="EMBL" id="CAADRM010000055">
    <property type="protein sequence ID" value="VFU12781.1"/>
    <property type="molecule type" value="Genomic_DNA"/>
</dbReference>
<organism evidence="3">
    <name type="scientific">anaerobic digester metagenome</name>
    <dbReference type="NCBI Taxonomy" id="1263854"/>
    <lineage>
        <taxon>unclassified sequences</taxon>
        <taxon>metagenomes</taxon>
        <taxon>ecological metagenomes</taxon>
    </lineage>
</organism>
<gene>
    <name evidence="3" type="ORF">SCFA_1480006</name>
</gene>
<name>A0A485LXA1_9ZZZZ</name>
<dbReference type="InterPro" id="IPR024467">
    <property type="entry name" value="Xre/MbcA/ParS-like_toxin-bd"/>
</dbReference>
<sequence length="128" mass="14000">MKQRTKAIPAVSAKRKVLTKAVVNTADRLNFTKNKLSKVLGLSPATVTRLYASSYELSPGKKEWDFGVLLVRLFRSLDALVGGSHEDALAWMNSENKGLAGQKPIDLVETTEGLVSVVHYLDTCRGIV</sequence>
<feature type="domain" description="Antitoxin Xre-like helix-turn-helix" evidence="2">
    <location>
        <begin position="14"/>
        <end position="72"/>
    </location>
</feature>
<dbReference type="Pfam" id="PF09722">
    <property type="entry name" value="Xre_MbcA_ParS_C"/>
    <property type="match status" value="1"/>
</dbReference>